<dbReference type="RefSeq" id="WP_146604822.1">
    <property type="nucleotide sequence ID" value="NZ_NPEX01000944.1"/>
</dbReference>
<protein>
    <submittedName>
        <fullName evidence="4">Short-chain dehydrogenase</fullName>
    </submittedName>
</protein>
<dbReference type="InterPro" id="IPR002347">
    <property type="entry name" value="SDR_fam"/>
</dbReference>
<comment type="caution">
    <text evidence="4">The sequence shown here is derived from an EMBL/GenBank/DDBJ whole genome shotgun (WGS) entry which is preliminary data.</text>
</comment>
<dbReference type="SUPFAM" id="SSF51735">
    <property type="entry name" value="NAD(P)-binding Rossmann-fold domains"/>
    <property type="match status" value="1"/>
</dbReference>
<sequence length="48" mass="5101">MRADELFDLTGQVALVTGASSGLGRRFARVLAANGAKVVLTARRQDKL</sequence>
<evidence type="ECO:0000256" key="1">
    <source>
        <dbReference type="ARBA" id="ARBA00006484"/>
    </source>
</evidence>
<dbReference type="Proteomes" id="UP000249130">
    <property type="component" value="Unassembled WGS sequence"/>
</dbReference>
<reference evidence="4 5" key="1">
    <citation type="submission" date="2017-07" db="EMBL/GenBank/DDBJ databases">
        <title>Draft Genome Sequences of Select Purple Nonsulfur Bacteria.</title>
        <authorList>
            <person name="Lasarre B."/>
            <person name="Mckinlay J.B."/>
        </authorList>
    </citation>
    <scope>NUCLEOTIDE SEQUENCE [LARGE SCALE GENOMIC DNA]</scope>
    <source>
        <strain evidence="4 5">DSM 5909</strain>
    </source>
</reference>
<evidence type="ECO:0000313" key="4">
    <source>
        <dbReference type="EMBL" id="RAI31138.1"/>
    </source>
</evidence>
<proteinExistence type="inferred from homology"/>
<feature type="non-terminal residue" evidence="4">
    <location>
        <position position="48"/>
    </location>
</feature>
<organism evidence="4 5">
    <name type="scientific">Rhodoplanes roseus</name>
    <dbReference type="NCBI Taxonomy" id="29409"/>
    <lineage>
        <taxon>Bacteria</taxon>
        <taxon>Pseudomonadati</taxon>
        <taxon>Pseudomonadota</taxon>
        <taxon>Alphaproteobacteria</taxon>
        <taxon>Hyphomicrobiales</taxon>
        <taxon>Nitrobacteraceae</taxon>
        <taxon>Rhodoplanes</taxon>
    </lineage>
</organism>
<dbReference type="InterPro" id="IPR052178">
    <property type="entry name" value="Sec_Metab_Biosynth_SDR"/>
</dbReference>
<dbReference type="EMBL" id="NPEX01000944">
    <property type="protein sequence ID" value="RAI31138.1"/>
    <property type="molecule type" value="Genomic_DNA"/>
</dbReference>
<dbReference type="PANTHER" id="PTHR43618:SF8">
    <property type="entry name" value="7ALPHA-HYDROXYSTEROID DEHYDROGENASE"/>
    <property type="match status" value="1"/>
</dbReference>
<dbReference type="PANTHER" id="PTHR43618">
    <property type="entry name" value="7-ALPHA-HYDROXYSTEROID DEHYDROGENASE"/>
    <property type="match status" value="1"/>
</dbReference>
<keyword evidence="3" id="KW-0560">Oxidoreductase</keyword>
<dbReference type="Pfam" id="PF00106">
    <property type="entry name" value="adh_short"/>
    <property type="match status" value="1"/>
</dbReference>
<evidence type="ECO:0000313" key="5">
    <source>
        <dbReference type="Proteomes" id="UP000249130"/>
    </source>
</evidence>
<dbReference type="OrthoDB" id="7930933at2"/>
<comment type="similarity">
    <text evidence="1">Belongs to the short-chain dehydrogenases/reductases (SDR) family.</text>
</comment>
<gene>
    <name evidence="4" type="ORF">CH341_32815</name>
</gene>
<name>A0A327K766_9BRAD</name>
<dbReference type="AlphaFoldDB" id="A0A327K766"/>
<evidence type="ECO:0000256" key="3">
    <source>
        <dbReference type="ARBA" id="ARBA00023002"/>
    </source>
</evidence>
<dbReference type="GO" id="GO:0016491">
    <property type="term" value="F:oxidoreductase activity"/>
    <property type="evidence" value="ECO:0007669"/>
    <property type="project" value="UniProtKB-KW"/>
</dbReference>
<dbReference type="InterPro" id="IPR036291">
    <property type="entry name" value="NAD(P)-bd_dom_sf"/>
</dbReference>
<keyword evidence="5" id="KW-1185">Reference proteome</keyword>
<keyword evidence="2" id="KW-0521">NADP</keyword>
<accession>A0A327K766</accession>
<dbReference type="Gene3D" id="3.40.50.720">
    <property type="entry name" value="NAD(P)-binding Rossmann-like Domain"/>
    <property type="match status" value="1"/>
</dbReference>
<evidence type="ECO:0000256" key="2">
    <source>
        <dbReference type="ARBA" id="ARBA00022857"/>
    </source>
</evidence>